<keyword evidence="1" id="KW-0812">Transmembrane</keyword>
<keyword evidence="1" id="KW-0472">Membrane</keyword>
<feature type="domain" description="TadE-like" evidence="2">
    <location>
        <begin position="15"/>
        <end position="57"/>
    </location>
</feature>
<evidence type="ECO:0000313" key="3">
    <source>
        <dbReference type="EMBL" id="EPR31065.1"/>
    </source>
</evidence>
<evidence type="ECO:0000256" key="1">
    <source>
        <dbReference type="SAM" id="Phobius"/>
    </source>
</evidence>
<dbReference type="STRING" id="1121439.dsat_1192"/>
<reference evidence="3 4" key="1">
    <citation type="journal article" date="2013" name="Genome Announc.">
        <title>Draft genome sequences for three mercury-methylating, sulfate-reducing bacteria.</title>
        <authorList>
            <person name="Brown S.D."/>
            <person name="Hurt R.A.Jr."/>
            <person name="Gilmour C.C."/>
            <person name="Elias D.A."/>
        </authorList>
    </citation>
    <scope>NUCLEOTIDE SEQUENCE [LARGE SCALE GENOMIC DNA]</scope>
    <source>
        <strain evidence="3 4">DSM 16529</strain>
    </source>
</reference>
<comment type="caution">
    <text evidence="3">The sequence shown here is derived from an EMBL/GenBank/DDBJ whole genome shotgun (WGS) entry which is preliminary data.</text>
</comment>
<dbReference type="PATRIC" id="fig|1121439.3.peg.2575"/>
<keyword evidence="4" id="KW-1185">Reference proteome</keyword>
<evidence type="ECO:0000259" key="2">
    <source>
        <dbReference type="Pfam" id="PF07811"/>
    </source>
</evidence>
<dbReference type="Pfam" id="PF07811">
    <property type="entry name" value="TadE"/>
    <property type="match status" value="1"/>
</dbReference>
<dbReference type="AlphaFoldDB" id="S7T3H8"/>
<dbReference type="Proteomes" id="UP000014975">
    <property type="component" value="Unassembled WGS sequence"/>
</dbReference>
<protein>
    <submittedName>
        <fullName evidence="3">TadE family protein</fullName>
    </submittedName>
</protein>
<dbReference type="EMBL" id="ATHI01000030">
    <property type="protein sequence ID" value="EPR31065.1"/>
    <property type="molecule type" value="Genomic_DNA"/>
</dbReference>
<name>S7T3H8_9BACT</name>
<keyword evidence="1" id="KW-1133">Transmembrane helix</keyword>
<proteinExistence type="predicted"/>
<organism evidence="3 4">
    <name type="scientific">Alkalidesulfovibrio alkalitolerans DSM 16529</name>
    <dbReference type="NCBI Taxonomy" id="1121439"/>
    <lineage>
        <taxon>Bacteria</taxon>
        <taxon>Pseudomonadati</taxon>
        <taxon>Thermodesulfobacteriota</taxon>
        <taxon>Desulfovibrionia</taxon>
        <taxon>Desulfovibrionales</taxon>
        <taxon>Desulfovibrionaceae</taxon>
        <taxon>Alkalidesulfovibrio</taxon>
    </lineage>
</organism>
<evidence type="ECO:0000313" key="4">
    <source>
        <dbReference type="Proteomes" id="UP000014975"/>
    </source>
</evidence>
<dbReference type="eggNOG" id="COG4961">
    <property type="taxonomic scope" value="Bacteria"/>
</dbReference>
<dbReference type="InterPro" id="IPR012495">
    <property type="entry name" value="TadE-like_dom"/>
</dbReference>
<gene>
    <name evidence="3" type="ORF">dsat_1192</name>
</gene>
<accession>S7T3H8</accession>
<feature type="transmembrane region" description="Helical" evidence="1">
    <location>
        <begin position="21"/>
        <end position="43"/>
    </location>
</feature>
<sequence>MHRIRARKGQTGESGYAAVETALLLPLFLLILMGVIDFSRLYWTQSSVTAAAVEGARLAILADVSESEINTTIAQHLVNGGVSEIPKIEIGPRVPLEPVSVKVSVNFDFITLIAVFADIFKIDAVTATSVMIHER</sequence>